<accession>A0A1G9D839</accession>
<dbReference type="EMBL" id="FNFV01000003">
    <property type="protein sequence ID" value="SDK60031.1"/>
    <property type="molecule type" value="Genomic_DNA"/>
</dbReference>
<evidence type="ECO:0008006" key="3">
    <source>
        <dbReference type="Google" id="ProtNLM"/>
    </source>
</evidence>
<dbReference type="RefSeq" id="WP_092500137.1">
    <property type="nucleotide sequence ID" value="NZ_FNFV01000003.1"/>
</dbReference>
<evidence type="ECO:0000313" key="1">
    <source>
        <dbReference type="EMBL" id="SDK60031.1"/>
    </source>
</evidence>
<dbReference type="InterPro" id="IPR027417">
    <property type="entry name" value="P-loop_NTPase"/>
</dbReference>
<dbReference type="SUPFAM" id="SSF52540">
    <property type="entry name" value="P-loop containing nucleoside triphosphate hydrolases"/>
    <property type="match status" value="1"/>
</dbReference>
<gene>
    <name evidence="1" type="ORF">SAMN05216257_103383</name>
</gene>
<dbReference type="Proteomes" id="UP000199328">
    <property type="component" value="Unassembled WGS sequence"/>
</dbReference>
<sequence length="199" mass="22998">MLVFWEERLVFFATPKTGSTALEMALRPVAGIALTDPPVIKHTPAYRFRRFLAPYFAACGADDFETVAVVRHPVDWLGSWYRYRSRAELEGHPNSTRGMSFNDFVRAYLKRRRPPFAEVGSQAKFLTDSDGRIAVDHLFRYEALPALLTFLEKRLNREIRLKRLNESPAAELTLRPRLIARLQAERAEEFQVWEQARSG</sequence>
<name>A0A1G9D839_9RHOB</name>
<reference evidence="2" key="1">
    <citation type="submission" date="2016-10" db="EMBL/GenBank/DDBJ databases">
        <authorList>
            <person name="Varghese N."/>
            <person name="Submissions S."/>
        </authorList>
    </citation>
    <scope>NUCLEOTIDE SEQUENCE [LARGE SCALE GENOMIC DNA]</scope>
    <source>
        <strain evidence="2">CGMCC 1.10789</strain>
    </source>
</reference>
<dbReference type="AlphaFoldDB" id="A0A1G9D839"/>
<organism evidence="1 2">
    <name type="scientific">Meinhardsimonia xiamenensis</name>
    <dbReference type="NCBI Taxonomy" id="990712"/>
    <lineage>
        <taxon>Bacteria</taxon>
        <taxon>Pseudomonadati</taxon>
        <taxon>Pseudomonadota</taxon>
        <taxon>Alphaproteobacteria</taxon>
        <taxon>Rhodobacterales</taxon>
        <taxon>Paracoccaceae</taxon>
        <taxon>Meinhardsimonia</taxon>
    </lineage>
</organism>
<dbReference type="Gene3D" id="3.40.50.300">
    <property type="entry name" value="P-loop containing nucleotide triphosphate hydrolases"/>
    <property type="match status" value="1"/>
</dbReference>
<keyword evidence="2" id="KW-1185">Reference proteome</keyword>
<proteinExistence type="predicted"/>
<dbReference type="OrthoDB" id="7687351at2"/>
<protein>
    <recommendedName>
        <fullName evidence="3">Gamma-glutamyl kinase</fullName>
    </recommendedName>
</protein>
<evidence type="ECO:0000313" key="2">
    <source>
        <dbReference type="Proteomes" id="UP000199328"/>
    </source>
</evidence>
<dbReference type="STRING" id="990712.SAMN05216257_103383"/>